<evidence type="ECO:0000313" key="6">
    <source>
        <dbReference type="Proteomes" id="UP001258017"/>
    </source>
</evidence>
<keyword evidence="2" id="KW-1133">Transmembrane helix</keyword>
<feature type="compositionally biased region" description="Basic and acidic residues" evidence="1">
    <location>
        <begin position="1393"/>
        <end position="1413"/>
    </location>
</feature>
<keyword evidence="2" id="KW-0472">Membrane</keyword>
<dbReference type="InterPro" id="IPR052728">
    <property type="entry name" value="O2_lipid_transport_reg"/>
</dbReference>
<dbReference type="Pfam" id="PF01757">
    <property type="entry name" value="Acyl_transf_3"/>
    <property type="match status" value="1"/>
</dbReference>
<feature type="compositionally biased region" description="Acidic residues" evidence="1">
    <location>
        <begin position="1568"/>
        <end position="1580"/>
    </location>
</feature>
<feature type="transmembrane region" description="Helical" evidence="2">
    <location>
        <begin position="969"/>
        <end position="992"/>
    </location>
</feature>
<feature type="compositionally biased region" description="Polar residues" evidence="1">
    <location>
        <begin position="1741"/>
        <end position="1765"/>
    </location>
</feature>
<evidence type="ECO:0000256" key="1">
    <source>
        <dbReference type="SAM" id="MobiDB-lite"/>
    </source>
</evidence>
<accession>A0AAD9RL90</accession>
<feature type="compositionally biased region" description="Low complexity" evidence="1">
    <location>
        <begin position="68"/>
        <end position="79"/>
    </location>
</feature>
<feature type="region of interest" description="Disordered" evidence="1">
    <location>
        <begin position="1211"/>
        <end position="1231"/>
    </location>
</feature>
<dbReference type="PANTHER" id="PTHR11161">
    <property type="entry name" value="O-ACYLTRANSFERASE"/>
    <property type="match status" value="1"/>
</dbReference>
<reference evidence="5" key="2">
    <citation type="journal article" date="2023" name="Commun. Biol.">
        <title>Intrasexual cuticular hydrocarbon dimorphism in a wasp sheds light on hydrocarbon biosynthesis genes in Hymenoptera.</title>
        <authorList>
            <person name="Moris V.C."/>
            <person name="Podsiadlowski L."/>
            <person name="Martin S."/>
            <person name="Oeyen J.P."/>
            <person name="Donath A."/>
            <person name="Petersen M."/>
            <person name="Wilbrandt J."/>
            <person name="Misof B."/>
            <person name="Liedtke D."/>
            <person name="Thamm M."/>
            <person name="Scheiner R."/>
            <person name="Schmitt T."/>
            <person name="Niehuis O."/>
        </authorList>
    </citation>
    <scope>NUCLEOTIDE SEQUENCE</scope>
    <source>
        <strain evidence="5">GBR_01_08_01A</strain>
    </source>
</reference>
<feature type="region of interest" description="Disordered" evidence="1">
    <location>
        <begin position="67"/>
        <end position="554"/>
    </location>
</feature>
<evidence type="ECO:0000256" key="3">
    <source>
        <dbReference type="SAM" id="SignalP"/>
    </source>
</evidence>
<feature type="compositionally biased region" description="Basic and acidic residues" evidence="1">
    <location>
        <begin position="1294"/>
        <end position="1307"/>
    </location>
</feature>
<dbReference type="Proteomes" id="UP001258017">
    <property type="component" value="Unassembled WGS sequence"/>
</dbReference>
<feature type="compositionally biased region" description="Basic and acidic residues" evidence="1">
    <location>
        <begin position="1653"/>
        <end position="1668"/>
    </location>
</feature>
<evidence type="ECO:0000256" key="2">
    <source>
        <dbReference type="SAM" id="Phobius"/>
    </source>
</evidence>
<gene>
    <name evidence="5" type="ORF">KPH14_002288</name>
</gene>
<feature type="region of interest" description="Disordered" evidence="1">
    <location>
        <begin position="1556"/>
        <end position="1580"/>
    </location>
</feature>
<feature type="compositionally biased region" description="Acidic residues" evidence="1">
    <location>
        <begin position="161"/>
        <end position="225"/>
    </location>
</feature>
<keyword evidence="2" id="KW-0812">Transmembrane</keyword>
<dbReference type="GO" id="GO:0016747">
    <property type="term" value="F:acyltransferase activity, transferring groups other than amino-acyl groups"/>
    <property type="evidence" value="ECO:0007669"/>
    <property type="project" value="InterPro"/>
</dbReference>
<feature type="compositionally biased region" description="Basic and acidic residues" evidence="1">
    <location>
        <begin position="1220"/>
        <end position="1231"/>
    </location>
</feature>
<dbReference type="InterPro" id="IPR006621">
    <property type="entry name" value="Nose-resist-to-fluoxetine_N"/>
</dbReference>
<dbReference type="InterPro" id="IPR002656">
    <property type="entry name" value="Acyl_transf_3_dom"/>
</dbReference>
<name>A0AAD9RL90_9HYME</name>
<feature type="region of interest" description="Disordered" evidence="1">
    <location>
        <begin position="1294"/>
        <end position="1357"/>
    </location>
</feature>
<organism evidence="5 6">
    <name type="scientific">Odynerus spinipes</name>
    <dbReference type="NCBI Taxonomy" id="1348599"/>
    <lineage>
        <taxon>Eukaryota</taxon>
        <taxon>Metazoa</taxon>
        <taxon>Ecdysozoa</taxon>
        <taxon>Arthropoda</taxon>
        <taxon>Hexapoda</taxon>
        <taxon>Insecta</taxon>
        <taxon>Pterygota</taxon>
        <taxon>Neoptera</taxon>
        <taxon>Endopterygota</taxon>
        <taxon>Hymenoptera</taxon>
        <taxon>Apocrita</taxon>
        <taxon>Aculeata</taxon>
        <taxon>Vespoidea</taxon>
        <taxon>Vespidae</taxon>
        <taxon>Eumeninae</taxon>
        <taxon>Odynerus</taxon>
    </lineage>
</organism>
<keyword evidence="6" id="KW-1185">Reference proteome</keyword>
<dbReference type="EMBL" id="JAIFRP010000038">
    <property type="protein sequence ID" value="KAK2581819.1"/>
    <property type="molecule type" value="Genomic_DNA"/>
</dbReference>
<dbReference type="SMART" id="SM00703">
    <property type="entry name" value="NRF"/>
    <property type="match status" value="1"/>
</dbReference>
<keyword evidence="3" id="KW-0732">Signal</keyword>
<feature type="compositionally biased region" description="Basic and acidic residues" evidence="1">
    <location>
        <begin position="1677"/>
        <end position="1714"/>
    </location>
</feature>
<feature type="transmembrane region" description="Helical" evidence="2">
    <location>
        <begin position="1176"/>
        <end position="1194"/>
    </location>
</feature>
<feature type="signal peptide" evidence="3">
    <location>
        <begin position="1"/>
        <end position="25"/>
    </location>
</feature>
<feature type="transmembrane region" description="Helical" evidence="2">
    <location>
        <begin position="1100"/>
        <end position="1122"/>
    </location>
</feature>
<feature type="compositionally biased region" description="Basic and acidic residues" evidence="1">
    <location>
        <begin position="278"/>
        <end position="337"/>
    </location>
</feature>
<feature type="compositionally biased region" description="Acidic residues" evidence="1">
    <location>
        <begin position="1715"/>
        <end position="1726"/>
    </location>
</feature>
<dbReference type="PANTHER" id="PTHR11161:SF4">
    <property type="entry name" value="DROP DEAD"/>
    <property type="match status" value="1"/>
</dbReference>
<feature type="transmembrane region" description="Helical" evidence="2">
    <location>
        <begin position="1037"/>
        <end position="1055"/>
    </location>
</feature>
<feature type="transmembrane region" description="Helical" evidence="2">
    <location>
        <begin position="1134"/>
        <end position="1156"/>
    </location>
</feature>
<evidence type="ECO:0000313" key="5">
    <source>
        <dbReference type="EMBL" id="KAK2581819.1"/>
    </source>
</evidence>
<comment type="caution">
    <text evidence="5">The sequence shown here is derived from an EMBL/GenBank/DDBJ whole genome shotgun (WGS) entry which is preliminary data.</text>
</comment>
<evidence type="ECO:0000259" key="4">
    <source>
        <dbReference type="SMART" id="SM00703"/>
    </source>
</evidence>
<reference evidence="5" key="1">
    <citation type="submission" date="2021-08" db="EMBL/GenBank/DDBJ databases">
        <authorList>
            <person name="Misof B."/>
            <person name="Oliver O."/>
            <person name="Podsiadlowski L."/>
            <person name="Donath A."/>
            <person name="Peters R."/>
            <person name="Mayer C."/>
            <person name="Rust J."/>
            <person name="Gunkel S."/>
            <person name="Lesny P."/>
            <person name="Martin S."/>
            <person name="Oeyen J.P."/>
            <person name="Petersen M."/>
            <person name="Panagiotis P."/>
            <person name="Wilbrandt J."/>
            <person name="Tanja T."/>
        </authorList>
    </citation>
    <scope>NUCLEOTIDE SEQUENCE</scope>
    <source>
        <strain evidence="5">GBR_01_08_01A</strain>
        <tissue evidence="5">Thorax + abdomen</tissue>
    </source>
</reference>
<feature type="transmembrane region" description="Helical" evidence="2">
    <location>
        <begin position="751"/>
        <end position="772"/>
    </location>
</feature>
<feature type="compositionally biased region" description="Basic and acidic residues" evidence="1">
    <location>
        <begin position="517"/>
        <end position="526"/>
    </location>
</feature>
<feature type="transmembrane region" description="Helical" evidence="2">
    <location>
        <begin position="1062"/>
        <end position="1080"/>
    </location>
</feature>
<sequence length="1816" mass="207028">MALALLGKCVALLALVLLFYTCCYAFKIRDGPGGSVVHPSLSTPSIAVEHSQRATCVGSKFGRCPERTTTATTTGSTVTPSPRRWHEAMSTSRALPIGRKPPVEIDDEKDTGSLETGSRFFGGQFADRSPGSTIRRKERVLRDEDSAGNGESEDEERKDVEDSDDDDDDDDDNDDDDDDVIVEDEEEIEDIQAEDDDSVEQFETSQNEDEDEKDEDEDDKDDEDKSENLDRSDSIEQEETKEVKVKDLDGSEEDDDGSLNVLGWSFKLSAGSVSKSKPVKDVKQGKSLVDEGKEKKSDVVKEKEEKKDIAKDEIKTKEESSVLRKQQKGSEEKTLVDEKEDDEEDKDDDDDDDEDEDEKKLKTSPPPVRKLEKVRYADKDKVRSIERIDTKSVEKIKIETKKPPEKVKKEETRIVEESKKVEAVKPAKSESSEEKKVKKPETAKVTKTEVEQEKKVKKAGGVETVKSESEVDKKMKKVEVAKPTKAEVEAPKSKAPSKLEEKRKPLAKTETPKATSKSKEQVEKSDKRKVKREVPQAARNETKSKTKKDRDATKSLAELNDEILRVPTFVPNFTAVEDTICQQHGMIFLRQLRGYKLWALQMLDSSAKIPSGLLRGNINQLGDFDQCLGVTSHVKMTNKTIKIQGKYCLATIDLHATHPDMKLPVNLMQARTFIKGNMRDPGHFVPRFTTANWALCLPAACSAKDAEITLVDALNYYNSTAGIRFTVDVKPNMCYVKQKSLNYSKETIGVLYFYAAVVCLSIVATIRDYLVVSERKGNYSERIIMSFSLRRTVRSLFKESKPNGGGIACIDGIRSISTIAIYVAHQLIPLAWTPYVNRVSLTELANNPASSILRAAWIYTDSFLLLSGMLTAYNMAKELTSRGEIRWFCRFIARFIRLTPALLVMIFWYAFVMEHIGSGPQWNNIIMGNAELCKKNAWTNLLYIQNFFPFEEMCATHTHQLALDMQLSIVAPMLVFFLHFKPIIGIIVLFFLVQVSATLRYLATMNNYLSVVIFHGISVKHLYKTANLTYTLPLHRATPYVFGVGLGTLLHYTGTTVKIHKVFVILGWLIAMTLGSWSLFSPWHLARRDYVYDAEEATHYTVIAPVSWALAMCWTIFACYTGHGGIINRFLSNYWLVIFSRISYAFYLTQFAVFFYNIGTTRYAAEFQPFRAIDSLEVIVVICVSIVVTLLFDLPMQEVKNVIMESTDGLSMDVPTEKPGAGEEKEGSTKESVKKIGNGAKLFEEDEVTSTGWDWQKDIIKGGTKLRNENVEDEEIIDIPRLKKAEERRKSFIGHGDDEHVERERINRKSQRSPYSLDSEEEAMEYFRAQREEEVRRNRRSLSRAKEIKRSAAVESEDDYVRFRKEELYSSQFRRSESRERRSAREPDDYRSWEFINKERSASAGPDSRRFLAEPEEYSSKMSRRSVPRSVDSRRTFSSESEEEPPVRRTKNERRYPSVEPKVSDEEEWEEELRIRRRQFMEKLASEQSGSMEEDITSLRRRSSAEGRIALLKDPSGNENMDAWTVSVGPRIAQLGSSQEPSEPEDDTVYLQRREYREKAPPFRENPYSEEESSVRDDDDVASFNFVLTRDSKKKSVHDLTKLSQEDSDLAESGWSLVKEEGIETLPKSSLGLFKRESIIKSQASEEDPEYYLPERPKLVQQEQEHPFKKAWQMQKSRSEEDAYIVKDKKLGQSDSKKDDDSSTKKKDTSGEKSEESEDLVSEEADTISTWQDRSSDTEENQQSSSKSEIGSEIDSASMSQSPNTDVDESGPCSVLEADETSRFVWPTEDKQFDWYKTRTRRESMESNWDWEEEET</sequence>
<feature type="compositionally biased region" description="Acidic residues" evidence="1">
    <location>
        <begin position="338"/>
        <end position="357"/>
    </location>
</feature>
<protein>
    <recommendedName>
        <fullName evidence="4">Nose resistant-to-fluoxetine protein N-terminal domain-containing protein</fullName>
    </recommendedName>
</protein>
<feature type="compositionally biased region" description="Basic and acidic residues" evidence="1">
    <location>
        <begin position="369"/>
        <end position="454"/>
    </location>
</feature>
<feature type="compositionally biased region" description="Basic and acidic residues" evidence="1">
    <location>
        <begin position="465"/>
        <end position="504"/>
    </location>
</feature>
<feature type="region of interest" description="Disordered" evidence="1">
    <location>
        <begin position="1393"/>
        <end position="1471"/>
    </location>
</feature>
<feature type="domain" description="Nose resistant-to-fluoxetine protein N-terminal" evidence="4">
    <location>
        <begin position="578"/>
        <end position="727"/>
    </location>
</feature>
<feature type="compositionally biased region" description="Basic and acidic residues" evidence="1">
    <location>
        <begin position="540"/>
        <end position="553"/>
    </location>
</feature>
<dbReference type="Pfam" id="PF20146">
    <property type="entry name" value="NRF"/>
    <property type="match status" value="1"/>
</dbReference>
<feature type="transmembrane region" description="Helical" evidence="2">
    <location>
        <begin position="888"/>
        <end position="911"/>
    </location>
</feature>
<feature type="region of interest" description="Disordered" evidence="1">
    <location>
        <begin position="1643"/>
        <end position="1782"/>
    </location>
</feature>
<feature type="chain" id="PRO_5042217391" description="Nose resistant-to-fluoxetine protein N-terminal domain-containing protein" evidence="3">
    <location>
        <begin position="26"/>
        <end position="1816"/>
    </location>
</feature>
<proteinExistence type="predicted"/>
<feature type="compositionally biased region" description="Basic and acidic residues" evidence="1">
    <location>
        <begin position="226"/>
        <end position="249"/>
    </location>
</feature>